<dbReference type="GO" id="GO:0019867">
    <property type="term" value="C:outer membrane"/>
    <property type="evidence" value="ECO:0007669"/>
    <property type="project" value="TreeGrafter"/>
</dbReference>
<dbReference type="PANTHER" id="PTHR30417">
    <property type="entry name" value="N-ACETYLMURAMOYL-L-ALANINE AMIDASE AMID"/>
    <property type="match status" value="1"/>
</dbReference>
<feature type="compositionally biased region" description="Basic and acidic residues" evidence="6">
    <location>
        <begin position="8"/>
        <end position="20"/>
    </location>
</feature>
<sequence>MPPPLPRIIDHPSPSHDARPTDAGVDMVILHYTGMPTGEAALTRLCDPSAKVSAHYLIEEDGRLFRLVDEDRRAWHAGVSRWQDCDNCNHVSIGIELVNPGHEFGYRPFPSPQIDTVLALLSDIQGRWSVPASRFVGHSDVAPARKADPGPLFPWDRLARHGFGLWSARDGADPTPLARTGDRGAQVAAMQERLGALGYGLKPSGLYDHETEAVVRAFQMHWRPNSVTGVFDRGSGIILKDVLDRAQVRGGTGQF</sequence>
<proteinExistence type="inferred from homology"/>
<dbReference type="InterPro" id="IPR002502">
    <property type="entry name" value="Amidase_domain"/>
</dbReference>
<dbReference type="PANTHER" id="PTHR30417:SF1">
    <property type="entry name" value="N-ACETYLMURAMOYL-L-ALANINE AMIDASE AMID"/>
    <property type="match status" value="1"/>
</dbReference>
<gene>
    <name evidence="8" type="ORF">BXY39_0523</name>
</gene>
<dbReference type="EC" id="3.5.1.28" evidence="3"/>
<evidence type="ECO:0000256" key="1">
    <source>
        <dbReference type="ARBA" id="ARBA00001561"/>
    </source>
</evidence>
<evidence type="ECO:0000256" key="3">
    <source>
        <dbReference type="ARBA" id="ARBA00011901"/>
    </source>
</evidence>
<evidence type="ECO:0000256" key="5">
    <source>
        <dbReference type="ARBA" id="ARBA00023316"/>
    </source>
</evidence>
<evidence type="ECO:0000256" key="6">
    <source>
        <dbReference type="SAM" id="MobiDB-lite"/>
    </source>
</evidence>
<evidence type="ECO:0000259" key="7">
    <source>
        <dbReference type="SMART" id="SM00644"/>
    </source>
</evidence>
<dbReference type="Gene3D" id="3.40.80.10">
    <property type="entry name" value="Peptidoglycan recognition protein-like"/>
    <property type="match status" value="1"/>
</dbReference>
<reference evidence="8 9" key="1">
    <citation type="submission" date="2018-10" db="EMBL/GenBank/DDBJ databases">
        <title>Genomic Encyclopedia of Archaeal and Bacterial Type Strains, Phase II (KMG-II): from individual species to whole genera.</title>
        <authorList>
            <person name="Goeker M."/>
        </authorList>
    </citation>
    <scope>NUCLEOTIDE SEQUENCE [LARGE SCALE GENOMIC DNA]</scope>
    <source>
        <strain evidence="8 9">DSM 25217</strain>
    </source>
</reference>
<dbReference type="InterPro" id="IPR036366">
    <property type="entry name" value="PGBDSf"/>
</dbReference>
<evidence type="ECO:0000256" key="4">
    <source>
        <dbReference type="ARBA" id="ARBA00022801"/>
    </source>
</evidence>
<dbReference type="GO" id="GO:0009254">
    <property type="term" value="P:peptidoglycan turnover"/>
    <property type="evidence" value="ECO:0007669"/>
    <property type="project" value="TreeGrafter"/>
</dbReference>
<dbReference type="RefSeq" id="WP_121937701.1">
    <property type="nucleotide sequence ID" value="NZ_REFR01000009.1"/>
</dbReference>
<organism evidence="8 9">
    <name type="scientific">Eilatimonas milleporae</name>
    <dbReference type="NCBI Taxonomy" id="911205"/>
    <lineage>
        <taxon>Bacteria</taxon>
        <taxon>Pseudomonadati</taxon>
        <taxon>Pseudomonadota</taxon>
        <taxon>Alphaproteobacteria</taxon>
        <taxon>Kordiimonadales</taxon>
        <taxon>Kordiimonadaceae</taxon>
        <taxon>Eilatimonas</taxon>
    </lineage>
</organism>
<dbReference type="SUPFAM" id="SSF55846">
    <property type="entry name" value="N-acetylmuramoyl-L-alanine amidase-like"/>
    <property type="match status" value="1"/>
</dbReference>
<comment type="caution">
    <text evidence="8">The sequence shown here is derived from an EMBL/GenBank/DDBJ whole genome shotgun (WGS) entry which is preliminary data.</text>
</comment>
<name>A0A3M0D6Y3_9PROT</name>
<dbReference type="SUPFAM" id="SSF47090">
    <property type="entry name" value="PGBD-like"/>
    <property type="match status" value="1"/>
</dbReference>
<evidence type="ECO:0000313" key="9">
    <source>
        <dbReference type="Proteomes" id="UP000271227"/>
    </source>
</evidence>
<keyword evidence="9" id="KW-1185">Reference proteome</keyword>
<dbReference type="OrthoDB" id="9794842at2"/>
<dbReference type="EMBL" id="REFR01000009">
    <property type="protein sequence ID" value="RMB12033.1"/>
    <property type="molecule type" value="Genomic_DNA"/>
</dbReference>
<protein>
    <recommendedName>
        <fullName evidence="3">N-acetylmuramoyl-L-alanine amidase</fullName>
        <ecNumber evidence="3">3.5.1.28</ecNumber>
    </recommendedName>
</protein>
<accession>A0A3M0D6Y3</accession>
<keyword evidence="5" id="KW-0961">Cell wall biogenesis/degradation</keyword>
<dbReference type="Gene3D" id="1.10.101.10">
    <property type="entry name" value="PGBD-like superfamily/PGBD"/>
    <property type="match status" value="1"/>
</dbReference>
<dbReference type="GO" id="GO:0008745">
    <property type="term" value="F:N-acetylmuramoyl-L-alanine amidase activity"/>
    <property type="evidence" value="ECO:0007669"/>
    <property type="project" value="UniProtKB-EC"/>
</dbReference>
<dbReference type="InParanoid" id="A0A3M0D6Y3"/>
<feature type="region of interest" description="Disordered" evidence="6">
    <location>
        <begin position="1"/>
        <end position="20"/>
    </location>
</feature>
<dbReference type="InterPro" id="IPR051206">
    <property type="entry name" value="NAMLAA_amidase_2"/>
</dbReference>
<evidence type="ECO:0000256" key="2">
    <source>
        <dbReference type="ARBA" id="ARBA00007553"/>
    </source>
</evidence>
<dbReference type="Proteomes" id="UP000271227">
    <property type="component" value="Unassembled WGS sequence"/>
</dbReference>
<dbReference type="SMART" id="SM00644">
    <property type="entry name" value="Ami_2"/>
    <property type="match status" value="1"/>
</dbReference>
<feature type="domain" description="N-acetylmuramoyl-L-alanine amidase" evidence="7">
    <location>
        <begin position="13"/>
        <end position="150"/>
    </location>
</feature>
<dbReference type="GO" id="GO:0071555">
    <property type="term" value="P:cell wall organization"/>
    <property type="evidence" value="ECO:0007669"/>
    <property type="project" value="UniProtKB-KW"/>
</dbReference>
<dbReference type="FunCoup" id="A0A3M0D6Y3">
    <property type="interactions" value="8"/>
</dbReference>
<dbReference type="CDD" id="cd06583">
    <property type="entry name" value="PGRP"/>
    <property type="match status" value="1"/>
</dbReference>
<dbReference type="Pfam" id="PF01510">
    <property type="entry name" value="Amidase_2"/>
    <property type="match status" value="1"/>
</dbReference>
<dbReference type="Pfam" id="PF01471">
    <property type="entry name" value="PG_binding_1"/>
    <property type="match status" value="1"/>
</dbReference>
<dbReference type="InterPro" id="IPR002477">
    <property type="entry name" value="Peptidoglycan-bd-like"/>
</dbReference>
<comment type="catalytic activity">
    <reaction evidence="1">
        <text>Hydrolyzes the link between N-acetylmuramoyl residues and L-amino acid residues in certain cell-wall glycopeptides.</text>
        <dbReference type="EC" id="3.5.1.28"/>
    </reaction>
</comment>
<keyword evidence="4" id="KW-0378">Hydrolase</keyword>
<evidence type="ECO:0000313" key="8">
    <source>
        <dbReference type="EMBL" id="RMB12033.1"/>
    </source>
</evidence>
<dbReference type="AlphaFoldDB" id="A0A3M0D6Y3"/>
<comment type="similarity">
    <text evidence="2">Belongs to the N-acetylmuramoyl-L-alanine amidase 2 family.</text>
</comment>
<dbReference type="InterPro" id="IPR036365">
    <property type="entry name" value="PGBD-like_sf"/>
</dbReference>
<dbReference type="GO" id="GO:0009253">
    <property type="term" value="P:peptidoglycan catabolic process"/>
    <property type="evidence" value="ECO:0007669"/>
    <property type="project" value="InterPro"/>
</dbReference>
<dbReference type="InterPro" id="IPR036505">
    <property type="entry name" value="Amidase/PGRP_sf"/>
</dbReference>